<comment type="caution">
    <text evidence="3">The sequence shown here is derived from an EMBL/GenBank/DDBJ whole genome shotgun (WGS) entry which is preliminary data.</text>
</comment>
<accession>A0A5C7FLA1</accession>
<name>A0A5C7FLA1_9BACT</name>
<dbReference type="OrthoDB" id="1401444at2"/>
<dbReference type="SUPFAM" id="SSF51730">
    <property type="entry name" value="FAD-linked oxidoreductase"/>
    <property type="match status" value="1"/>
</dbReference>
<evidence type="ECO:0000259" key="2">
    <source>
        <dbReference type="Pfam" id="PF01619"/>
    </source>
</evidence>
<dbReference type="Proteomes" id="UP000321907">
    <property type="component" value="Unassembled WGS sequence"/>
</dbReference>
<dbReference type="EMBL" id="VOXD01000005">
    <property type="protein sequence ID" value="TXF90781.1"/>
    <property type="molecule type" value="Genomic_DNA"/>
</dbReference>
<dbReference type="GO" id="GO:0010133">
    <property type="term" value="P:L-proline catabolic process to L-glutamate"/>
    <property type="evidence" value="ECO:0007669"/>
    <property type="project" value="TreeGrafter"/>
</dbReference>
<keyword evidence="4" id="KW-1185">Reference proteome</keyword>
<dbReference type="GO" id="GO:0004657">
    <property type="term" value="F:proline dehydrogenase activity"/>
    <property type="evidence" value="ECO:0007669"/>
    <property type="project" value="InterPro"/>
</dbReference>
<dbReference type="RefSeq" id="WP_147929609.1">
    <property type="nucleotide sequence ID" value="NZ_VOXD01000005.1"/>
</dbReference>
<protein>
    <submittedName>
        <fullName evidence="3">Proline dehydrogenase</fullName>
    </submittedName>
</protein>
<proteinExistence type="predicted"/>
<dbReference type="PANTHER" id="PTHR13914:SF0">
    <property type="entry name" value="PROLINE DEHYDROGENASE 1, MITOCHONDRIAL"/>
    <property type="match status" value="1"/>
</dbReference>
<dbReference type="InterPro" id="IPR029041">
    <property type="entry name" value="FAD-linked_oxidoreductase-like"/>
</dbReference>
<dbReference type="Pfam" id="PF01619">
    <property type="entry name" value="Pro_dh"/>
    <property type="match status" value="1"/>
</dbReference>
<keyword evidence="1" id="KW-0560">Oxidoreductase</keyword>
<dbReference type="Gene3D" id="3.20.20.220">
    <property type="match status" value="1"/>
</dbReference>
<dbReference type="InterPro" id="IPR002872">
    <property type="entry name" value="Proline_DH_dom"/>
</dbReference>
<dbReference type="InterPro" id="IPR015659">
    <property type="entry name" value="Proline_oxidase"/>
</dbReference>
<feature type="domain" description="Proline dehydrogenase" evidence="2">
    <location>
        <begin position="104"/>
        <end position="402"/>
    </location>
</feature>
<gene>
    <name evidence="3" type="ORF">FUA23_04910</name>
</gene>
<evidence type="ECO:0000313" key="3">
    <source>
        <dbReference type="EMBL" id="TXF90781.1"/>
    </source>
</evidence>
<evidence type="ECO:0000256" key="1">
    <source>
        <dbReference type="ARBA" id="ARBA00023002"/>
    </source>
</evidence>
<reference evidence="3 4" key="1">
    <citation type="submission" date="2019-08" db="EMBL/GenBank/DDBJ databases">
        <title>Lewinella sp. strain SSH13 Genome sequencing and assembly.</title>
        <authorList>
            <person name="Kim I."/>
        </authorList>
    </citation>
    <scope>NUCLEOTIDE SEQUENCE [LARGE SCALE GENOMIC DNA]</scope>
    <source>
        <strain evidence="3 4">SSH13</strain>
    </source>
</reference>
<dbReference type="PANTHER" id="PTHR13914">
    <property type="entry name" value="PROLINE OXIDASE"/>
    <property type="match status" value="1"/>
</dbReference>
<dbReference type="AlphaFoldDB" id="A0A5C7FLA1"/>
<organism evidence="3 4">
    <name type="scientific">Neolewinella aurantiaca</name>
    <dbReference type="NCBI Taxonomy" id="2602767"/>
    <lineage>
        <taxon>Bacteria</taxon>
        <taxon>Pseudomonadati</taxon>
        <taxon>Bacteroidota</taxon>
        <taxon>Saprospiria</taxon>
        <taxon>Saprospirales</taxon>
        <taxon>Lewinellaceae</taxon>
        <taxon>Neolewinella</taxon>
    </lineage>
</organism>
<dbReference type="GO" id="GO:0071949">
    <property type="term" value="F:FAD binding"/>
    <property type="evidence" value="ECO:0007669"/>
    <property type="project" value="TreeGrafter"/>
</dbReference>
<sequence>MKKSGGPVKKFSLAKDLVKGHMEDQRKRPLPDFDDTETTFAHLSDADLKHSGRMFSLMGKTWLTDIMSALGVPAVKMGLPGAAWGVKNTVYRQFVGGTSLVDALPTIEKLYEQNVTSILDYGAEAKSSTEDYNNFMKETLRGIEFSGEAPAANAVVVKVTALAPDSMLTHLNDAPLDFDDATLAQLQVTVKRLDAICAQAEKRGVHIYIDGEESWMQNTIDQLADRMMARYNREKIIVHNTFQLYRHDRLEFLKASHEKARREGYKLGTKLVRGAYMVKENARAKEMGYPTPIQPSLEATHRDFNEALRYCIEHVNEISSCVGTHNEDSVRLMTELIRDNDIPRNHPNIRCAQLFGMSDNLTFNLAAEGYNASKYLVYGPVSEVLPYLVRRAQENASVTGEMGRELKMIRKEIERRRSKATAK</sequence>
<evidence type="ECO:0000313" key="4">
    <source>
        <dbReference type="Proteomes" id="UP000321907"/>
    </source>
</evidence>